<keyword evidence="11 13" id="KW-0472">Membrane</keyword>
<evidence type="ECO:0000259" key="14">
    <source>
        <dbReference type="PROSITE" id="PS50109"/>
    </source>
</evidence>
<dbReference type="GO" id="GO:0004721">
    <property type="term" value="F:phosphoprotein phosphatase activity"/>
    <property type="evidence" value="ECO:0007669"/>
    <property type="project" value="TreeGrafter"/>
</dbReference>
<dbReference type="GO" id="GO:0016036">
    <property type="term" value="P:cellular response to phosphate starvation"/>
    <property type="evidence" value="ECO:0007669"/>
    <property type="project" value="TreeGrafter"/>
</dbReference>
<evidence type="ECO:0000256" key="5">
    <source>
        <dbReference type="ARBA" id="ARBA00022553"/>
    </source>
</evidence>
<dbReference type="PANTHER" id="PTHR45453:SF2">
    <property type="entry name" value="HISTIDINE KINASE"/>
    <property type="match status" value="1"/>
</dbReference>
<dbReference type="RefSeq" id="WP_117454227.1">
    <property type="nucleotide sequence ID" value="NZ_CP060636.1"/>
</dbReference>
<keyword evidence="16" id="KW-1185">Reference proteome</keyword>
<evidence type="ECO:0000256" key="10">
    <source>
        <dbReference type="ARBA" id="ARBA00023012"/>
    </source>
</evidence>
<dbReference type="AlphaFoldDB" id="A0A7G9GP51"/>
<sequence length="339" mass="39579">MSLKDYLEDHIGFLVTCFLFLMLESFLLLLLGVEISMVVMLGCVWAILFIGYFVLSFHRKEKRMKELEQMLNQLDQKYLLHEVMGSGGNSEEQFYRYLLRMGNKSMLEHVSGIERTRKDYQEYIEQWVHEIKTPIAAMKLWAENQEGKKKREAYTQLERIEHYVEQALFYARSENVEKDFCIQKMDIKEVVQEALLQCKYLCTSNGIHVDIPEESYWIRSDEKWIVFLLNQLIENAVKYRRSDIDSTLSIFIVEKDDEVELHVKDNGIGICANDIARIFEKGFTGENGRNANRHATGIGLYLCKKLCHDLGIDIDVVSSLMQGCDMILSFPSYNSVREL</sequence>
<dbReference type="PRINTS" id="PR00344">
    <property type="entry name" value="BCTRLSENSOR"/>
</dbReference>
<organism evidence="15 16">
    <name type="scientific">[Eubacterium] hominis</name>
    <dbReference type="NCBI Taxonomy" id="2764325"/>
    <lineage>
        <taxon>Bacteria</taxon>
        <taxon>Bacillati</taxon>
        <taxon>Bacillota</taxon>
        <taxon>Erysipelotrichia</taxon>
        <taxon>Erysipelotrichales</taxon>
        <taxon>Erysipelotrichaceae</taxon>
        <taxon>Amedibacillus</taxon>
    </lineage>
</organism>
<dbReference type="Gene3D" id="3.30.565.10">
    <property type="entry name" value="Histidine kinase-like ATPase, C-terminal domain"/>
    <property type="match status" value="1"/>
</dbReference>
<dbReference type="KEGG" id="ehn:H9Q80_01075"/>
<dbReference type="Pfam" id="PF02518">
    <property type="entry name" value="HATPase_c"/>
    <property type="match status" value="1"/>
</dbReference>
<dbReference type="SUPFAM" id="SSF47384">
    <property type="entry name" value="Homodimeric domain of signal transducing histidine kinase"/>
    <property type="match status" value="1"/>
</dbReference>
<evidence type="ECO:0000313" key="16">
    <source>
        <dbReference type="Proteomes" id="UP000515856"/>
    </source>
</evidence>
<dbReference type="CDD" id="cd00082">
    <property type="entry name" value="HisKA"/>
    <property type="match status" value="1"/>
</dbReference>
<proteinExistence type="predicted"/>
<dbReference type="InterPro" id="IPR003594">
    <property type="entry name" value="HATPase_dom"/>
</dbReference>
<evidence type="ECO:0000256" key="6">
    <source>
        <dbReference type="ARBA" id="ARBA00022679"/>
    </source>
</evidence>
<evidence type="ECO:0000256" key="9">
    <source>
        <dbReference type="ARBA" id="ARBA00022989"/>
    </source>
</evidence>
<dbReference type="EMBL" id="CP060636">
    <property type="protein sequence ID" value="QNM12583.1"/>
    <property type="molecule type" value="Genomic_DNA"/>
</dbReference>
<name>A0A7G9GP51_9FIRM</name>
<dbReference type="InterPro" id="IPR005467">
    <property type="entry name" value="His_kinase_dom"/>
</dbReference>
<keyword evidence="12" id="KW-0175">Coiled coil</keyword>
<dbReference type="InterPro" id="IPR050351">
    <property type="entry name" value="BphY/WalK/GraS-like"/>
</dbReference>
<evidence type="ECO:0000256" key="13">
    <source>
        <dbReference type="SAM" id="Phobius"/>
    </source>
</evidence>
<dbReference type="InterPro" id="IPR004358">
    <property type="entry name" value="Sig_transdc_His_kin-like_C"/>
</dbReference>
<dbReference type="InterPro" id="IPR036890">
    <property type="entry name" value="HATPase_C_sf"/>
</dbReference>
<dbReference type="EC" id="2.7.13.3" evidence="3"/>
<dbReference type="PROSITE" id="PS50109">
    <property type="entry name" value="HIS_KIN"/>
    <property type="match status" value="1"/>
</dbReference>
<evidence type="ECO:0000256" key="1">
    <source>
        <dbReference type="ARBA" id="ARBA00000085"/>
    </source>
</evidence>
<dbReference type="Proteomes" id="UP000515856">
    <property type="component" value="Chromosome"/>
</dbReference>
<feature type="transmembrane region" description="Helical" evidence="13">
    <location>
        <begin position="37"/>
        <end position="55"/>
    </location>
</feature>
<evidence type="ECO:0000256" key="2">
    <source>
        <dbReference type="ARBA" id="ARBA00004651"/>
    </source>
</evidence>
<protein>
    <recommendedName>
        <fullName evidence="3">histidine kinase</fullName>
        <ecNumber evidence="3">2.7.13.3</ecNumber>
    </recommendedName>
</protein>
<dbReference type="InterPro" id="IPR036097">
    <property type="entry name" value="HisK_dim/P_sf"/>
</dbReference>
<accession>A0A7G9GP51</accession>
<evidence type="ECO:0000313" key="15">
    <source>
        <dbReference type="EMBL" id="QNM12583.1"/>
    </source>
</evidence>
<dbReference type="PANTHER" id="PTHR45453">
    <property type="entry name" value="PHOSPHATE REGULON SENSOR PROTEIN PHOR"/>
    <property type="match status" value="1"/>
</dbReference>
<keyword evidence="10" id="KW-0902">Two-component regulatory system</keyword>
<dbReference type="InterPro" id="IPR003661">
    <property type="entry name" value="HisK_dim/P_dom"/>
</dbReference>
<comment type="catalytic activity">
    <reaction evidence="1">
        <text>ATP + protein L-histidine = ADP + protein N-phospho-L-histidine.</text>
        <dbReference type="EC" id="2.7.13.3"/>
    </reaction>
</comment>
<keyword evidence="8 15" id="KW-0418">Kinase</keyword>
<feature type="coiled-coil region" evidence="12">
    <location>
        <begin position="57"/>
        <end position="84"/>
    </location>
</feature>
<feature type="transmembrane region" description="Helical" evidence="13">
    <location>
        <begin position="12"/>
        <end position="31"/>
    </location>
</feature>
<reference evidence="15 16" key="1">
    <citation type="submission" date="2020-08" db="EMBL/GenBank/DDBJ databases">
        <authorList>
            <person name="Liu C."/>
            <person name="Sun Q."/>
        </authorList>
    </citation>
    <scope>NUCLEOTIDE SEQUENCE [LARGE SCALE GENOMIC DNA]</scope>
    <source>
        <strain evidence="15 16">NSJ-61</strain>
    </source>
</reference>
<evidence type="ECO:0000256" key="11">
    <source>
        <dbReference type="ARBA" id="ARBA00023136"/>
    </source>
</evidence>
<keyword evidence="7 13" id="KW-0812">Transmembrane</keyword>
<evidence type="ECO:0000256" key="7">
    <source>
        <dbReference type="ARBA" id="ARBA00022692"/>
    </source>
</evidence>
<evidence type="ECO:0000256" key="3">
    <source>
        <dbReference type="ARBA" id="ARBA00012438"/>
    </source>
</evidence>
<evidence type="ECO:0000256" key="12">
    <source>
        <dbReference type="SAM" id="Coils"/>
    </source>
</evidence>
<feature type="domain" description="Histidine kinase" evidence="14">
    <location>
        <begin position="126"/>
        <end position="334"/>
    </location>
</feature>
<gene>
    <name evidence="15" type="ORF">H9Q80_01075</name>
</gene>
<dbReference type="GO" id="GO:0000155">
    <property type="term" value="F:phosphorelay sensor kinase activity"/>
    <property type="evidence" value="ECO:0007669"/>
    <property type="project" value="InterPro"/>
</dbReference>
<dbReference type="SUPFAM" id="SSF55874">
    <property type="entry name" value="ATPase domain of HSP90 chaperone/DNA topoisomerase II/histidine kinase"/>
    <property type="match status" value="1"/>
</dbReference>
<evidence type="ECO:0000256" key="8">
    <source>
        <dbReference type="ARBA" id="ARBA00022777"/>
    </source>
</evidence>
<keyword evidence="9 13" id="KW-1133">Transmembrane helix</keyword>
<keyword evidence="4" id="KW-1003">Cell membrane</keyword>
<keyword evidence="5" id="KW-0597">Phosphoprotein</keyword>
<evidence type="ECO:0000256" key="4">
    <source>
        <dbReference type="ARBA" id="ARBA00022475"/>
    </source>
</evidence>
<comment type="subcellular location">
    <subcellularLocation>
        <location evidence="2">Cell membrane</location>
        <topology evidence="2">Multi-pass membrane protein</topology>
    </subcellularLocation>
</comment>
<dbReference type="GO" id="GO:0005886">
    <property type="term" value="C:plasma membrane"/>
    <property type="evidence" value="ECO:0007669"/>
    <property type="project" value="UniProtKB-SubCell"/>
</dbReference>
<dbReference type="SMART" id="SM00387">
    <property type="entry name" value="HATPase_c"/>
    <property type="match status" value="1"/>
</dbReference>
<keyword evidence="6" id="KW-0808">Transferase</keyword>